<proteinExistence type="predicted"/>
<dbReference type="EMBL" id="SNWM01000003">
    <property type="protein sequence ID" value="TDO21311.1"/>
    <property type="molecule type" value="Genomic_DNA"/>
</dbReference>
<name>A0A4R6IHC4_9SPHI</name>
<comment type="caution">
    <text evidence="1">The sequence shown here is derived from an EMBL/GenBank/DDBJ whole genome shotgun (WGS) entry which is preliminary data.</text>
</comment>
<organism evidence="1 2">
    <name type="scientific">Pedobacter duraquae</name>
    <dbReference type="NCBI Taxonomy" id="425511"/>
    <lineage>
        <taxon>Bacteria</taxon>
        <taxon>Pseudomonadati</taxon>
        <taxon>Bacteroidota</taxon>
        <taxon>Sphingobacteriia</taxon>
        <taxon>Sphingobacteriales</taxon>
        <taxon>Sphingobacteriaceae</taxon>
        <taxon>Pedobacter</taxon>
    </lineage>
</organism>
<evidence type="ECO:0000313" key="2">
    <source>
        <dbReference type="Proteomes" id="UP000295499"/>
    </source>
</evidence>
<sequence>MTLTNLYDFGSCSSSLLNSNVNNQNQAAQHILLNDVIQIFRKYGAC</sequence>
<evidence type="ECO:0000313" key="1">
    <source>
        <dbReference type="EMBL" id="TDO21311.1"/>
    </source>
</evidence>
<dbReference type="AlphaFoldDB" id="A0A4R6IHC4"/>
<keyword evidence="2" id="KW-1185">Reference proteome</keyword>
<protein>
    <submittedName>
        <fullName evidence="1">Uncharacterized protein</fullName>
    </submittedName>
</protein>
<reference evidence="1 2" key="1">
    <citation type="submission" date="2019-03" db="EMBL/GenBank/DDBJ databases">
        <title>Genomic Encyclopedia of Archaeal and Bacterial Type Strains, Phase II (KMG-II): from individual species to whole genera.</title>
        <authorList>
            <person name="Goeker M."/>
        </authorList>
    </citation>
    <scope>NUCLEOTIDE SEQUENCE [LARGE SCALE GENOMIC DNA]</scope>
    <source>
        <strain evidence="1 2">DSM 19034</strain>
    </source>
</reference>
<dbReference type="Proteomes" id="UP000295499">
    <property type="component" value="Unassembled WGS sequence"/>
</dbReference>
<accession>A0A4R6IHC4</accession>
<gene>
    <name evidence="1" type="ORF">CLV32_2415</name>
</gene>